<gene>
    <name evidence="2" type="ORF">DM01DRAFT_1409488</name>
</gene>
<reference evidence="2 3" key="1">
    <citation type="submission" date="2016-07" db="EMBL/GenBank/DDBJ databases">
        <title>Pervasive Adenine N6-methylation of Active Genes in Fungi.</title>
        <authorList>
            <consortium name="DOE Joint Genome Institute"/>
            <person name="Mondo S.J."/>
            <person name="Dannebaum R.O."/>
            <person name="Kuo R.C."/>
            <person name="Labutti K."/>
            <person name="Haridas S."/>
            <person name="Kuo A."/>
            <person name="Salamov A."/>
            <person name="Ahrendt S.R."/>
            <person name="Lipzen A."/>
            <person name="Sullivan W."/>
            <person name="Andreopoulos W.B."/>
            <person name="Clum A."/>
            <person name="Lindquist E."/>
            <person name="Daum C."/>
            <person name="Ramamoorthy G.K."/>
            <person name="Gryganskyi A."/>
            <person name="Culley D."/>
            <person name="Magnuson J.K."/>
            <person name="James T.Y."/>
            <person name="O'Malley M.A."/>
            <person name="Stajich J.E."/>
            <person name="Spatafora J.W."/>
            <person name="Visel A."/>
            <person name="Grigoriev I.V."/>
        </authorList>
    </citation>
    <scope>NUCLEOTIDE SEQUENCE [LARGE SCALE GENOMIC DNA]</scope>
    <source>
        <strain evidence="2 3">NRRL 3301</strain>
    </source>
</reference>
<dbReference type="AlphaFoldDB" id="A0A1X2GB30"/>
<organism evidence="2 3">
    <name type="scientific">Hesseltinella vesiculosa</name>
    <dbReference type="NCBI Taxonomy" id="101127"/>
    <lineage>
        <taxon>Eukaryota</taxon>
        <taxon>Fungi</taxon>
        <taxon>Fungi incertae sedis</taxon>
        <taxon>Mucoromycota</taxon>
        <taxon>Mucoromycotina</taxon>
        <taxon>Mucoromycetes</taxon>
        <taxon>Mucorales</taxon>
        <taxon>Cunninghamellaceae</taxon>
        <taxon>Hesseltinella</taxon>
    </lineage>
</organism>
<evidence type="ECO:0000313" key="2">
    <source>
        <dbReference type="EMBL" id="ORX49518.1"/>
    </source>
</evidence>
<feature type="region of interest" description="Disordered" evidence="1">
    <location>
        <begin position="122"/>
        <end position="149"/>
    </location>
</feature>
<dbReference type="Proteomes" id="UP000242146">
    <property type="component" value="Unassembled WGS sequence"/>
</dbReference>
<evidence type="ECO:0000256" key="1">
    <source>
        <dbReference type="SAM" id="MobiDB-lite"/>
    </source>
</evidence>
<dbReference type="EMBL" id="MCGT01000026">
    <property type="protein sequence ID" value="ORX49518.1"/>
    <property type="molecule type" value="Genomic_DNA"/>
</dbReference>
<sequence>MSDSQQSISLSEIPRKRRRRSFPSDAQWCVDNKDRLTCKRFVEHHGILVKTKALQRYHNIIKRYLPDMSGQLKSELKSWKQTADWSEFWMKKQIQLARLETRQSCLNFSQTVLRVETSALTGEDEVASNNEQSDGSGTSSPTTPPNASPIVSTCSPWIVSGMDVAKLFAKYKGQSIEHGDSTPLDIGCSLHDILSVTGILLLSRNQHGKRLSSVFGNDNLDKLTDTLLSSTLDTALDWQDCEFLKLARIVNTLSKDVKNLDCVKRDTAMDTAELQLHQLSSELPLLKKAIVKGIISMIAKLPMDDLKDENTLGENELTGTFFDPIFSRIIANPLNKVHLRWSDTMAPETPKRRPDAIISQINQLAYGSSLGFGEAKIQNASKYDLCHDLLRLALFSKECIDMNSLDGCFLFQIHGFGVTFYITQLLHQQIYTMVEIGHLVFPRSINELPTFVNLSTLNTLLHVSDAFWRLCRPARDPSTISSRMIPTHPTLYELISSSKCSSADCTIRFEK</sequence>
<protein>
    <submittedName>
        <fullName evidence="2">Uncharacterized protein</fullName>
    </submittedName>
</protein>
<keyword evidence="3" id="KW-1185">Reference proteome</keyword>
<accession>A0A1X2GB30</accession>
<proteinExistence type="predicted"/>
<evidence type="ECO:0000313" key="3">
    <source>
        <dbReference type="Proteomes" id="UP000242146"/>
    </source>
</evidence>
<name>A0A1X2GB30_9FUNG</name>
<comment type="caution">
    <text evidence="2">The sequence shown here is derived from an EMBL/GenBank/DDBJ whole genome shotgun (WGS) entry which is preliminary data.</text>
</comment>
<dbReference type="STRING" id="101127.A0A1X2GB30"/>
<dbReference type="OrthoDB" id="2225686at2759"/>